<evidence type="ECO:0000313" key="2">
    <source>
        <dbReference type="Proteomes" id="UP000608923"/>
    </source>
</evidence>
<name>A0A8H9ILD8_9BURK</name>
<accession>A0A8H9ILD8</accession>
<dbReference type="EMBL" id="BMZN01000003">
    <property type="protein sequence ID" value="GHC51576.1"/>
    <property type="molecule type" value="Genomic_DNA"/>
</dbReference>
<dbReference type="Pfam" id="PF04655">
    <property type="entry name" value="APH_6_hur"/>
    <property type="match status" value="1"/>
</dbReference>
<dbReference type="AlphaFoldDB" id="A0A8H9ILD8"/>
<dbReference type="GO" id="GO:0016773">
    <property type="term" value="F:phosphotransferase activity, alcohol group as acceptor"/>
    <property type="evidence" value="ECO:0007669"/>
    <property type="project" value="InterPro"/>
</dbReference>
<dbReference type="SUPFAM" id="SSF56112">
    <property type="entry name" value="Protein kinase-like (PK-like)"/>
    <property type="match status" value="1"/>
</dbReference>
<gene>
    <name evidence="1" type="primary">str</name>
    <name evidence="1" type="ORF">GCM10010096_24580</name>
</gene>
<dbReference type="RefSeq" id="WP_229841265.1">
    <property type="nucleotide sequence ID" value="NZ_BMZN01000003.1"/>
</dbReference>
<keyword evidence="1" id="KW-0808">Transferase</keyword>
<evidence type="ECO:0000313" key="1">
    <source>
        <dbReference type="EMBL" id="GHC51576.1"/>
    </source>
</evidence>
<protein>
    <submittedName>
        <fullName evidence="1">Streptomycin 3''-phosphotransferase</fullName>
    </submittedName>
</protein>
<reference evidence="2" key="1">
    <citation type="journal article" date="2019" name="Int. J. Syst. Evol. Microbiol.">
        <title>The Global Catalogue of Microorganisms (GCM) 10K type strain sequencing project: providing services to taxonomists for standard genome sequencing and annotation.</title>
        <authorList>
            <consortium name="The Broad Institute Genomics Platform"/>
            <consortium name="The Broad Institute Genome Sequencing Center for Infectious Disease"/>
            <person name="Wu L."/>
            <person name="Ma J."/>
        </authorList>
    </citation>
    <scope>NUCLEOTIDE SEQUENCE [LARGE SCALE GENOMIC DNA]</scope>
    <source>
        <strain evidence="2">KCTC 42083</strain>
    </source>
</reference>
<dbReference type="Gene3D" id="3.90.1200.10">
    <property type="match status" value="1"/>
</dbReference>
<proteinExistence type="predicted"/>
<sequence length="300" mass="33633">MTHYAWFFGSPDLHLLPTTSPMPNPLLPYLQHWNLLADGPSIETSNAILLPVRWHGQAAMLKVSTSPEEIQGYDLLEWWQGQGAAKVLARSENALLMERATETQSLVTMSHSGQDEQASRIICDVVAQLHQSSHPKKGTQAARATPNTLTPLHDWFQSLEQVDTSLHPIVLLARQTMRELLSQPRELVCLHGDIHHHNILDFGPRGWLAIDPKGLIGERAFDYANLFCNPDAESAINADRFLTRVDTVSKHAKLDRRRLLQWTLAWCGLSAIWHFEDESDADIALQIATMAAHALQSTVL</sequence>
<comment type="caution">
    <text evidence="1">The sequence shown here is derived from an EMBL/GenBank/DDBJ whole genome shotgun (WGS) entry which is preliminary data.</text>
</comment>
<keyword evidence="2" id="KW-1185">Reference proteome</keyword>
<dbReference type="Proteomes" id="UP000608923">
    <property type="component" value="Unassembled WGS sequence"/>
</dbReference>
<dbReference type="InterPro" id="IPR011009">
    <property type="entry name" value="Kinase-like_dom_sf"/>
</dbReference>
<organism evidence="1 2">
    <name type="scientific">Alcaligenes pakistanensis</name>
    <dbReference type="NCBI Taxonomy" id="1482717"/>
    <lineage>
        <taxon>Bacteria</taxon>
        <taxon>Pseudomonadati</taxon>
        <taxon>Pseudomonadota</taxon>
        <taxon>Betaproteobacteria</taxon>
        <taxon>Burkholderiales</taxon>
        <taxon>Alcaligenaceae</taxon>
        <taxon>Alcaligenes</taxon>
    </lineage>
</organism>
<dbReference type="InterPro" id="IPR006748">
    <property type="entry name" value="NH2Glyco/OHUrea_AB-resist_kin"/>
</dbReference>
<dbReference type="GO" id="GO:0019748">
    <property type="term" value="P:secondary metabolic process"/>
    <property type="evidence" value="ECO:0007669"/>
    <property type="project" value="InterPro"/>
</dbReference>